<dbReference type="PATRIC" id="fig|657313.3.peg.995"/>
<dbReference type="EMBL" id="FP929055">
    <property type="protein sequence ID" value="CBL24945.1"/>
    <property type="molecule type" value="Genomic_DNA"/>
</dbReference>
<dbReference type="Proteomes" id="UP000008956">
    <property type="component" value="Chromosome"/>
</dbReference>
<name>D4M133_9FIRM</name>
<organism evidence="1 2">
    <name type="scientific">[Ruminococcus] torques L2-14</name>
    <dbReference type="NCBI Taxonomy" id="657313"/>
    <lineage>
        <taxon>Bacteria</taxon>
        <taxon>Bacillati</taxon>
        <taxon>Bacillota</taxon>
        <taxon>Clostridia</taxon>
        <taxon>Lachnospirales</taxon>
        <taxon>Lachnospiraceae</taxon>
        <taxon>Mediterraneibacter</taxon>
    </lineage>
</organism>
<proteinExistence type="predicted"/>
<dbReference type="HOGENOM" id="CLU_3221653_0_0_9"/>
<protein>
    <submittedName>
        <fullName evidence="1">Uncharacterized protein</fullName>
    </submittedName>
</protein>
<gene>
    <name evidence="1" type="ORF">RTO_01520</name>
</gene>
<sequence length="44" mass="5266">MHCPEYVWEMKDLTVNSKIGIFQEKYTDSQNAQNMTRIFKIAKK</sequence>
<evidence type="ECO:0000313" key="2">
    <source>
        <dbReference type="Proteomes" id="UP000008956"/>
    </source>
</evidence>
<dbReference type="KEGG" id="rto:RTO_01520"/>
<reference evidence="1 2" key="1">
    <citation type="submission" date="2010-03" db="EMBL/GenBank/DDBJ databases">
        <title>The genome sequence of Ruminococcus torques L2-14.</title>
        <authorList>
            <consortium name="metaHIT consortium -- http://www.metahit.eu/"/>
            <person name="Pajon A."/>
            <person name="Turner K."/>
            <person name="Parkhill J."/>
            <person name="Duncan S."/>
            <person name="Flint H."/>
        </authorList>
    </citation>
    <scope>NUCLEOTIDE SEQUENCE [LARGE SCALE GENOMIC DNA]</scope>
    <source>
        <strain evidence="1 2">L2-14</strain>
    </source>
</reference>
<dbReference type="AlphaFoldDB" id="D4M133"/>
<accession>D4M133</accession>
<evidence type="ECO:0000313" key="1">
    <source>
        <dbReference type="EMBL" id="CBL24945.1"/>
    </source>
</evidence>
<reference evidence="1 2" key="2">
    <citation type="submission" date="2010-03" db="EMBL/GenBank/DDBJ databases">
        <authorList>
            <person name="Pajon A."/>
        </authorList>
    </citation>
    <scope>NUCLEOTIDE SEQUENCE [LARGE SCALE GENOMIC DNA]</scope>
    <source>
        <strain evidence="1 2">L2-14</strain>
    </source>
</reference>